<evidence type="ECO:0000313" key="1">
    <source>
        <dbReference type="EMBL" id="MCT4333195.1"/>
    </source>
</evidence>
<reference evidence="1 2" key="1">
    <citation type="submission" date="2022-04" db="EMBL/GenBank/DDBJ databases">
        <title>Paracoccus sp. YLB-12 draft genome sequence.</title>
        <authorList>
            <person name="Yu L."/>
        </authorList>
    </citation>
    <scope>NUCLEOTIDE SEQUENCE [LARGE SCALE GENOMIC DNA]</scope>
    <source>
        <strain evidence="1 2">YLB-12</strain>
    </source>
</reference>
<gene>
    <name evidence="1" type="ORF">MU516_09995</name>
</gene>
<protein>
    <submittedName>
        <fullName evidence="1">Uncharacterized protein</fullName>
    </submittedName>
</protein>
<organism evidence="1 2">
    <name type="scientific">Paracoccus maritimus</name>
    <dbReference type="NCBI Taxonomy" id="2933292"/>
    <lineage>
        <taxon>Bacteria</taxon>
        <taxon>Pseudomonadati</taxon>
        <taxon>Pseudomonadota</taxon>
        <taxon>Alphaproteobacteria</taxon>
        <taxon>Rhodobacterales</taxon>
        <taxon>Paracoccaceae</taxon>
        <taxon>Paracoccus</taxon>
    </lineage>
</organism>
<proteinExistence type="predicted"/>
<evidence type="ECO:0000313" key="2">
    <source>
        <dbReference type="Proteomes" id="UP001320702"/>
    </source>
</evidence>
<dbReference type="Proteomes" id="UP001320702">
    <property type="component" value="Unassembled WGS sequence"/>
</dbReference>
<sequence>MIQVRQRDDAGMRKGRDHAQQFQMMLNVQIVRRLVQKKLARLLRQGAGDLDEATLTSGRSLPAGAVKSSHVKLIHHAIRDSHDGGRTSGQRRALAMQMGSVGWVMSLRDTMSASFLRTVPTTAEAA</sequence>
<accession>A0ABT2K9I3</accession>
<name>A0ABT2K9I3_9RHOB</name>
<comment type="caution">
    <text evidence="1">The sequence shown here is derived from an EMBL/GenBank/DDBJ whole genome shotgun (WGS) entry which is preliminary data.</text>
</comment>
<dbReference type="EMBL" id="JANAVZ010000005">
    <property type="protein sequence ID" value="MCT4333195.1"/>
    <property type="molecule type" value="Genomic_DNA"/>
</dbReference>
<keyword evidence="2" id="KW-1185">Reference proteome</keyword>